<comment type="subunit">
    <text evidence="4">Homotrimer.</text>
</comment>
<dbReference type="InterPro" id="IPR001783">
    <property type="entry name" value="Lumazine-bd"/>
</dbReference>
<dbReference type="EMBL" id="JRJU01000028">
    <property type="protein sequence ID" value="KHF38856.1"/>
    <property type="molecule type" value="Genomic_DNA"/>
</dbReference>
<evidence type="ECO:0000259" key="12">
    <source>
        <dbReference type="PROSITE" id="PS51177"/>
    </source>
</evidence>
<evidence type="ECO:0000256" key="8">
    <source>
        <dbReference type="ARBA" id="ARBA00022679"/>
    </source>
</evidence>
<accession>A0A0B0IGV3</accession>
<comment type="function">
    <text evidence="2">Catalyzes the dismutation of two molecules of 6,7-dimethyl-8-ribityllumazine, resulting in the formation of riboflavin and 5-amino-6-(D-ribitylamino)uracil.</text>
</comment>
<dbReference type="InterPro" id="IPR026017">
    <property type="entry name" value="Lumazine-bd_dom"/>
</dbReference>
<evidence type="ECO:0000313" key="14">
    <source>
        <dbReference type="Proteomes" id="UP000030832"/>
    </source>
</evidence>
<protein>
    <recommendedName>
        <fullName evidence="6 10">Riboflavin synthase</fullName>
        <ecNumber evidence="5 10">2.5.1.9</ecNumber>
    </recommendedName>
</protein>
<dbReference type="GO" id="GO:0009231">
    <property type="term" value="P:riboflavin biosynthetic process"/>
    <property type="evidence" value="ECO:0007669"/>
    <property type="project" value="UniProtKB-KW"/>
</dbReference>
<dbReference type="NCBIfam" id="NF009566">
    <property type="entry name" value="PRK13020.1"/>
    <property type="match status" value="1"/>
</dbReference>
<evidence type="ECO:0000256" key="3">
    <source>
        <dbReference type="ARBA" id="ARBA00004887"/>
    </source>
</evidence>
<evidence type="ECO:0000256" key="6">
    <source>
        <dbReference type="ARBA" id="ARBA00013950"/>
    </source>
</evidence>
<keyword evidence="7" id="KW-0686">Riboflavin biosynthesis</keyword>
<dbReference type="FunFam" id="2.40.30.20:FF:000003">
    <property type="entry name" value="Riboflavin synthase, alpha subunit"/>
    <property type="match status" value="1"/>
</dbReference>
<dbReference type="FunFam" id="2.40.30.20:FF:000004">
    <property type="entry name" value="Riboflavin synthase, alpha subunit"/>
    <property type="match status" value="1"/>
</dbReference>
<dbReference type="SUPFAM" id="SSF63380">
    <property type="entry name" value="Riboflavin synthase domain-like"/>
    <property type="match status" value="2"/>
</dbReference>
<reference evidence="13 14" key="1">
    <citation type="submission" date="2014-09" db="EMBL/GenBank/DDBJ databases">
        <title>Genome sequencing and annotation of Bacillus Okhensis strain Kh10-101T.</title>
        <authorList>
            <person name="Prakash J.S."/>
        </authorList>
    </citation>
    <scope>NUCLEOTIDE SEQUENCE [LARGE SCALE GENOMIC DNA]</scope>
    <source>
        <strain evidence="14">Kh10-101T</strain>
    </source>
</reference>
<dbReference type="CDD" id="cd00402">
    <property type="entry name" value="Riboflavin_synthase_like"/>
    <property type="match status" value="1"/>
</dbReference>
<dbReference type="eggNOG" id="COG0307">
    <property type="taxonomic scope" value="Bacteria"/>
</dbReference>
<evidence type="ECO:0000256" key="5">
    <source>
        <dbReference type="ARBA" id="ARBA00012827"/>
    </source>
</evidence>
<keyword evidence="14" id="KW-1185">Reference proteome</keyword>
<proteinExistence type="predicted"/>
<dbReference type="InterPro" id="IPR017938">
    <property type="entry name" value="Riboflavin_synthase-like_b-brl"/>
</dbReference>
<dbReference type="EC" id="2.5.1.9" evidence="5 10"/>
<comment type="catalytic activity">
    <reaction evidence="1">
        <text>2 6,7-dimethyl-8-(1-D-ribityl)lumazine + H(+) = 5-amino-6-(D-ribitylamino)uracil + riboflavin</text>
        <dbReference type="Rhea" id="RHEA:20772"/>
        <dbReference type="ChEBI" id="CHEBI:15378"/>
        <dbReference type="ChEBI" id="CHEBI:15934"/>
        <dbReference type="ChEBI" id="CHEBI:57986"/>
        <dbReference type="ChEBI" id="CHEBI:58201"/>
        <dbReference type="EC" id="2.5.1.9"/>
    </reaction>
</comment>
<dbReference type="NCBIfam" id="TIGR00187">
    <property type="entry name" value="ribE"/>
    <property type="match status" value="1"/>
</dbReference>
<dbReference type="PROSITE" id="PS51177">
    <property type="entry name" value="LUMAZINE_BIND"/>
    <property type="match status" value="2"/>
</dbReference>
<dbReference type="GO" id="GO:0004746">
    <property type="term" value="F:riboflavin synthase activity"/>
    <property type="evidence" value="ECO:0007669"/>
    <property type="project" value="UniProtKB-UniRule"/>
</dbReference>
<dbReference type="OrthoDB" id="9788537at2"/>
<dbReference type="STRING" id="333138.LQ50_18690"/>
<comment type="pathway">
    <text evidence="3">Cofactor biosynthesis; riboflavin biosynthesis; riboflavin from 2-hydroxy-3-oxobutyl phosphate and 5-amino-6-(D-ribitylamino)uracil: step 2/2.</text>
</comment>
<feature type="domain" description="Lumazine-binding" evidence="12">
    <location>
        <begin position="1"/>
        <end position="96"/>
    </location>
</feature>
<dbReference type="AlphaFoldDB" id="A0A0B0IGV3"/>
<comment type="caution">
    <text evidence="13">The sequence shown here is derived from an EMBL/GenBank/DDBJ whole genome shotgun (WGS) entry which is preliminary data.</text>
</comment>
<feature type="repeat" description="Lumazine-binding" evidence="11">
    <location>
        <begin position="1"/>
        <end position="96"/>
    </location>
</feature>
<dbReference type="Pfam" id="PF00677">
    <property type="entry name" value="Lum_binding"/>
    <property type="match status" value="2"/>
</dbReference>
<feature type="repeat" description="Lumazine-binding" evidence="11">
    <location>
        <begin position="97"/>
        <end position="193"/>
    </location>
</feature>
<dbReference type="PANTHER" id="PTHR21098:SF12">
    <property type="entry name" value="RIBOFLAVIN SYNTHASE"/>
    <property type="match status" value="1"/>
</dbReference>
<gene>
    <name evidence="13" type="ORF">LQ50_18690</name>
</gene>
<dbReference type="Proteomes" id="UP000030832">
    <property type="component" value="Unassembled WGS sequence"/>
</dbReference>
<feature type="domain" description="Lumazine-binding" evidence="12">
    <location>
        <begin position="97"/>
        <end position="193"/>
    </location>
</feature>
<evidence type="ECO:0000256" key="11">
    <source>
        <dbReference type="PROSITE-ProRule" id="PRU00524"/>
    </source>
</evidence>
<evidence type="ECO:0000256" key="1">
    <source>
        <dbReference type="ARBA" id="ARBA00000968"/>
    </source>
</evidence>
<dbReference type="InterPro" id="IPR023366">
    <property type="entry name" value="ATP_synth_asu-like_sf"/>
</dbReference>
<dbReference type="RefSeq" id="WP_034631735.1">
    <property type="nucleotide sequence ID" value="NZ_JRJU01000028.1"/>
</dbReference>
<evidence type="ECO:0000256" key="7">
    <source>
        <dbReference type="ARBA" id="ARBA00022619"/>
    </source>
</evidence>
<evidence type="ECO:0000313" key="13">
    <source>
        <dbReference type="EMBL" id="KHF38856.1"/>
    </source>
</evidence>
<dbReference type="NCBIfam" id="NF006767">
    <property type="entry name" value="PRK09289.1"/>
    <property type="match status" value="1"/>
</dbReference>
<sequence length="218" mass="23819">MFTGIIEEVGEIQEMRSSGESMVMKIQANRILNDVNLGDSISVNGVCLTVTSYTSTHFTVDVMPETVRATSLRGLGRGSHVNLERAMSAKGRFGGHFVSGHVDGTGTILAKTPEQNAVYYRIGVTEKLRHYMIEKGSVAVDGTSLTIFAVDDQSFTISIIPHTIEETIIGTKGVGDIVNIESDMVGKYIEQFISRRFESSKKQGSSLTESFLSEHGYK</sequence>
<name>A0A0B0IGV3_9BACI</name>
<evidence type="ECO:0000256" key="9">
    <source>
        <dbReference type="ARBA" id="ARBA00022737"/>
    </source>
</evidence>
<evidence type="ECO:0000256" key="10">
    <source>
        <dbReference type="NCBIfam" id="TIGR00187"/>
    </source>
</evidence>
<organism evidence="13 14">
    <name type="scientific">Halalkalibacter okhensis</name>
    <dbReference type="NCBI Taxonomy" id="333138"/>
    <lineage>
        <taxon>Bacteria</taxon>
        <taxon>Bacillati</taxon>
        <taxon>Bacillota</taxon>
        <taxon>Bacilli</taxon>
        <taxon>Bacillales</taxon>
        <taxon>Bacillaceae</taxon>
        <taxon>Halalkalibacter</taxon>
    </lineage>
</organism>
<evidence type="ECO:0000256" key="4">
    <source>
        <dbReference type="ARBA" id="ARBA00011233"/>
    </source>
</evidence>
<dbReference type="Gene3D" id="2.40.30.20">
    <property type="match status" value="2"/>
</dbReference>
<evidence type="ECO:0000256" key="2">
    <source>
        <dbReference type="ARBA" id="ARBA00002803"/>
    </source>
</evidence>
<dbReference type="PIRSF" id="PIRSF000498">
    <property type="entry name" value="Riboflavin_syn_A"/>
    <property type="match status" value="1"/>
</dbReference>
<dbReference type="PANTHER" id="PTHR21098">
    <property type="entry name" value="RIBOFLAVIN SYNTHASE ALPHA CHAIN"/>
    <property type="match status" value="1"/>
</dbReference>
<keyword evidence="9" id="KW-0677">Repeat</keyword>
<keyword evidence="8" id="KW-0808">Transferase</keyword>